<keyword evidence="2 3" id="KW-0732">Signal</keyword>
<gene>
    <name evidence="4" type="ORF">J9B83_00455</name>
</gene>
<dbReference type="Proteomes" id="UP000679722">
    <property type="component" value="Unassembled WGS sequence"/>
</dbReference>
<evidence type="ECO:0000256" key="1">
    <source>
        <dbReference type="ARBA" id="ARBA00008490"/>
    </source>
</evidence>
<keyword evidence="5" id="KW-1185">Reference proteome</keyword>
<dbReference type="PANTHER" id="PTHR38108:SF1">
    <property type="entry name" value="UPF0319 PROTEIN YCCT"/>
    <property type="match status" value="1"/>
</dbReference>
<reference evidence="4 5" key="1">
    <citation type="submission" date="2021-04" db="EMBL/GenBank/DDBJ databases">
        <authorList>
            <person name="Sun C."/>
        </authorList>
    </citation>
    <scope>NUCLEOTIDE SEQUENCE [LARGE SCALE GENOMIC DNA]</scope>
    <source>
        <strain evidence="4 5">A79</strain>
    </source>
</reference>
<evidence type="ECO:0000256" key="2">
    <source>
        <dbReference type="ARBA" id="ARBA00022729"/>
    </source>
</evidence>
<protein>
    <submittedName>
        <fullName evidence="4">DUF2057 domain-containing protein</fullName>
    </submittedName>
</protein>
<dbReference type="InterPro" id="IPR018635">
    <property type="entry name" value="UPF0319"/>
</dbReference>
<sequence>MKVKNRFVAWSALCASVLAMPAVAATFDVPRSYEIMYVDLESSRQFGNDFKVDVDAGEHQIVVRFNKLLRIGDDTQEFQSEPVVLNLQFEENTSLTLKAPYIANKRQAEANAQKPEFTILDNTTGKAVNYQQQALEAQSGFQNTRDYREEVAKLAALAPDPVKAGPVPAPALTTDDVALDMLKFWYNQSDSATRKALRIWMENKSSEPDMSNIQFEMGQFWFQKADNDAKKAFRIWLVE</sequence>
<dbReference type="RefSeq" id="WP_211534703.1">
    <property type="nucleotide sequence ID" value="NZ_JAGSSV010000001.1"/>
</dbReference>
<feature type="signal peptide" evidence="3">
    <location>
        <begin position="1"/>
        <end position="24"/>
    </location>
</feature>
<evidence type="ECO:0000256" key="3">
    <source>
        <dbReference type="SAM" id="SignalP"/>
    </source>
</evidence>
<comment type="caution">
    <text evidence="4">The sequence shown here is derived from an EMBL/GenBank/DDBJ whole genome shotgun (WGS) entry which is preliminary data.</text>
</comment>
<proteinExistence type="inferred from homology"/>
<evidence type="ECO:0000313" key="4">
    <source>
        <dbReference type="EMBL" id="MBR7887393.1"/>
    </source>
</evidence>
<comment type="similarity">
    <text evidence="1">Belongs to the UPF0319 family.</text>
</comment>
<dbReference type="EMBL" id="JAGSSV010000001">
    <property type="protein sequence ID" value="MBR7887393.1"/>
    <property type="molecule type" value="Genomic_DNA"/>
</dbReference>
<dbReference type="PANTHER" id="PTHR38108">
    <property type="entry name" value="UPF0319 PROTEIN YCCT"/>
    <property type="match status" value="1"/>
</dbReference>
<evidence type="ECO:0000313" key="5">
    <source>
        <dbReference type="Proteomes" id="UP000679722"/>
    </source>
</evidence>
<dbReference type="Pfam" id="PF09829">
    <property type="entry name" value="DUF2057"/>
    <property type="match status" value="1"/>
</dbReference>
<accession>A0ABS5H6R6</accession>
<reference evidence="5" key="2">
    <citation type="submission" date="2023-07" db="EMBL/GenBank/DDBJ databases">
        <title>Marinomonas vulgaris A79, complete genome.</title>
        <authorList>
            <person name="Ying J.-J."/>
        </authorList>
    </citation>
    <scope>NUCLEOTIDE SEQUENCE [LARGE SCALE GENOMIC DNA]</scope>
    <source>
        <strain evidence="5">A79</strain>
    </source>
</reference>
<organism evidence="4 5">
    <name type="scientific">Marinomonas vulgaris</name>
    <dbReference type="NCBI Taxonomy" id="2823372"/>
    <lineage>
        <taxon>Bacteria</taxon>
        <taxon>Pseudomonadati</taxon>
        <taxon>Pseudomonadota</taxon>
        <taxon>Gammaproteobacteria</taxon>
        <taxon>Oceanospirillales</taxon>
        <taxon>Oceanospirillaceae</taxon>
        <taxon>Marinomonas</taxon>
    </lineage>
</organism>
<feature type="chain" id="PRO_5045128312" evidence="3">
    <location>
        <begin position="25"/>
        <end position="239"/>
    </location>
</feature>
<name>A0ABS5H6R6_9GAMM</name>